<dbReference type="Proteomes" id="UP000278733">
    <property type="component" value="Chromosome"/>
</dbReference>
<dbReference type="AlphaFoldDB" id="A0A448MJX3"/>
<dbReference type="KEGG" id="rpne:NCTC8284_00633"/>
<sequence length="94" mass="11299">MCYAELDGNKRDAFPLPFIEQTRRTRMKGRLKREMEKVDEINAELNPVVTIEHQDTQWEFLATKTKAKEKEVIHFTYADKEFYEKKKVNQRGDF</sequence>
<evidence type="ECO:0000313" key="2">
    <source>
        <dbReference type="Proteomes" id="UP000278733"/>
    </source>
</evidence>
<name>A0A448MJX3_9PAST</name>
<gene>
    <name evidence="1" type="ORF">NCTC8284_00633</name>
</gene>
<reference evidence="1 2" key="1">
    <citation type="submission" date="2018-12" db="EMBL/GenBank/DDBJ databases">
        <authorList>
            <consortium name="Pathogen Informatics"/>
        </authorList>
    </citation>
    <scope>NUCLEOTIDE SEQUENCE [LARGE SCALE GENOMIC DNA]</scope>
    <source>
        <strain evidence="1 2">NCTC8284</strain>
    </source>
</reference>
<dbReference type="EMBL" id="LR134405">
    <property type="protein sequence ID" value="VEH65488.1"/>
    <property type="molecule type" value="Genomic_DNA"/>
</dbReference>
<protein>
    <submittedName>
        <fullName evidence="1">Uncharacterized protein</fullName>
    </submittedName>
</protein>
<accession>A0A448MJX3</accession>
<organism evidence="1 2">
    <name type="scientific">Rodentibacter pneumotropicus</name>
    <dbReference type="NCBI Taxonomy" id="758"/>
    <lineage>
        <taxon>Bacteria</taxon>
        <taxon>Pseudomonadati</taxon>
        <taxon>Pseudomonadota</taxon>
        <taxon>Gammaproteobacteria</taxon>
        <taxon>Pasteurellales</taxon>
        <taxon>Pasteurellaceae</taxon>
        <taxon>Rodentibacter</taxon>
    </lineage>
</organism>
<proteinExistence type="predicted"/>
<evidence type="ECO:0000313" key="1">
    <source>
        <dbReference type="EMBL" id="VEH65488.1"/>
    </source>
</evidence>